<evidence type="ECO:0000256" key="6">
    <source>
        <dbReference type="ARBA" id="ARBA00022801"/>
    </source>
</evidence>
<keyword evidence="6" id="KW-0378">Hydrolase</keyword>
<gene>
    <name evidence="12" type="ORF">C6P61_08070</name>
</gene>
<evidence type="ECO:0000256" key="2">
    <source>
        <dbReference type="ARBA" id="ARBA00008343"/>
    </source>
</evidence>
<keyword evidence="12" id="KW-0540">Nuclease</keyword>
<keyword evidence="7" id="KW-0408">Iron</keyword>
<dbReference type="Gene3D" id="1.10.340.30">
    <property type="entry name" value="Hypothetical protein, domain 2"/>
    <property type="match status" value="1"/>
</dbReference>
<dbReference type="GO" id="GO:0004519">
    <property type="term" value="F:endonuclease activity"/>
    <property type="evidence" value="ECO:0007669"/>
    <property type="project" value="UniProtKB-KW"/>
</dbReference>
<sequence>MHDQKHFSDISSKVHRLELIYEQLSRNYPTFDQTDDPWMTNGLSSTPFRCLVSVCLSTMTITPRAVKACVPLFERVSNFEELLALDDEALRTIIKPVAHYNRKTTNLKIMCQQILQDFGGRIPDTHQDLMKLQGVGRKVADIMMNFIFHEDTIAVDTHVLRVLNRLDIVHTSVAEAAADQINGITPAHYKRHAHEWLIQHGMQACTARRPRCGACCISELCSYR</sequence>
<evidence type="ECO:0000256" key="10">
    <source>
        <dbReference type="ARBA" id="ARBA00023295"/>
    </source>
</evidence>
<dbReference type="FunFam" id="1.10.340.30:FF:000001">
    <property type="entry name" value="Endonuclease III"/>
    <property type="match status" value="1"/>
</dbReference>
<dbReference type="Pfam" id="PF00730">
    <property type="entry name" value="HhH-GPD"/>
    <property type="match status" value="1"/>
</dbReference>
<evidence type="ECO:0000256" key="7">
    <source>
        <dbReference type="ARBA" id="ARBA00023004"/>
    </source>
</evidence>
<comment type="caution">
    <text evidence="12">The sequence shown here is derived from an EMBL/GenBank/DDBJ whole genome shotgun (WGS) entry which is preliminary data.</text>
</comment>
<dbReference type="InterPro" id="IPR003651">
    <property type="entry name" value="Endonuclease3_FeS-loop_motif"/>
</dbReference>
<evidence type="ECO:0000256" key="9">
    <source>
        <dbReference type="ARBA" id="ARBA00023204"/>
    </source>
</evidence>
<dbReference type="GO" id="GO:0051539">
    <property type="term" value="F:4 iron, 4 sulfur cluster binding"/>
    <property type="evidence" value="ECO:0007669"/>
    <property type="project" value="UniProtKB-KW"/>
</dbReference>
<dbReference type="CDD" id="cd00056">
    <property type="entry name" value="ENDO3c"/>
    <property type="match status" value="1"/>
</dbReference>
<keyword evidence="3" id="KW-0004">4Fe-4S</keyword>
<keyword evidence="13" id="KW-1185">Reference proteome</keyword>
<evidence type="ECO:0000256" key="5">
    <source>
        <dbReference type="ARBA" id="ARBA00022763"/>
    </source>
</evidence>
<dbReference type="InterPro" id="IPR003265">
    <property type="entry name" value="HhH-GPD_domain"/>
</dbReference>
<proteinExistence type="inferred from homology"/>
<dbReference type="OrthoDB" id="9800977at2"/>
<dbReference type="GO" id="GO:0019104">
    <property type="term" value="F:DNA N-glycosylase activity"/>
    <property type="evidence" value="ECO:0007669"/>
    <property type="project" value="TreeGrafter"/>
</dbReference>
<protein>
    <submittedName>
        <fullName evidence="12">Endonuclease III</fullName>
    </submittedName>
</protein>
<dbReference type="PANTHER" id="PTHR10359:SF18">
    <property type="entry name" value="ENDONUCLEASE III"/>
    <property type="match status" value="1"/>
</dbReference>
<dbReference type="Pfam" id="PF10576">
    <property type="entry name" value="EndIII_4Fe-2S"/>
    <property type="match status" value="1"/>
</dbReference>
<comment type="similarity">
    <text evidence="2">Belongs to the Nth/MutY family.</text>
</comment>
<dbReference type="Proteomes" id="UP000238326">
    <property type="component" value="Unassembled WGS sequence"/>
</dbReference>
<dbReference type="PANTHER" id="PTHR10359">
    <property type="entry name" value="A/G-SPECIFIC ADENINE GLYCOSYLASE/ENDONUCLEASE III"/>
    <property type="match status" value="1"/>
</dbReference>
<name>A0A2S9KF16_9BURK</name>
<evidence type="ECO:0000259" key="11">
    <source>
        <dbReference type="SMART" id="SM00478"/>
    </source>
</evidence>
<dbReference type="EMBL" id="PVLR01000020">
    <property type="protein sequence ID" value="PRD69027.1"/>
    <property type="molecule type" value="Genomic_DNA"/>
</dbReference>
<organism evidence="12 13">
    <name type="scientific">Malikia spinosa</name>
    <dbReference type="NCBI Taxonomy" id="86180"/>
    <lineage>
        <taxon>Bacteria</taxon>
        <taxon>Pseudomonadati</taxon>
        <taxon>Pseudomonadota</taxon>
        <taxon>Betaproteobacteria</taxon>
        <taxon>Burkholderiales</taxon>
        <taxon>Comamonadaceae</taxon>
        <taxon>Malikia</taxon>
    </lineage>
</organism>
<dbReference type="SMART" id="SM00525">
    <property type="entry name" value="FES"/>
    <property type="match status" value="1"/>
</dbReference>
<keyword evidence="5" id="KW-0227">DNA damage</keyword>
<comment type="cofactor">
    <cofactor evidence="1">
        <name>[4Fe-4S] cluster</name>
        <dbReference type="ChEBI" id="CHEBI:49883"/>
    </cofactor>
</comment>
<feature type="domain" description="HhH-GPD" evidence="11">
    <location>
        <begin position="56"/>
        <end position="203"/>
    </location>
</feature>
<keyword evidence="12" id="KW-0255">Endonuclease</keyword>
<dbReference type="InterPro" id="IPR004035">
    <property type="entry name" value="Endouclease-III_FeS-bd_BS"/>
</dbReference>
<evidence type="ECO:0000313" key="12">
    <source>
        <dbReference type="EMBL" id="PRD69027.1"/>
    </source>
</evidence>
<dbReference type="SUPFAM" id="SSF48150">
    <property type="entry name" value="DNA-glycosylase"/>
    <property type="match status" value="1"/>
</dbReference>
<dbReference type="GO" id="GO:0006285">
    <property type="term" value="P:base-excision repair, AP site formation"/>
    <property type="evidence" value="ECO:0007669"/>
    <property type="project" value="TreeGrafter"/>
</dbReference>
<keyword evidence="8" id="KW-0411">Iron-sulfur</keyword>
<dbReference type="GO" id="GO:0046872">
    <property type="term" value="F:metal ion binding"/>
    <property type="evidence" value="ECO:0007669"/>
    <property type="project" value="UniProtKB-KW"/>
</dbReference>
<evidence type="ECO:0000313" key="13">
    <source>
        <dbReference type="Proteomes" id="UP000238326"/>
    </source>
</evidence>
<dbReference type="Gene3D" id="1.10.1670.10">
    <property type="entry name" value="Helix-hairpin-Helix base-excision DNA repair enzymes (C-terminal)"/>
    <property type="match status" value="1"/>
</dbReference>
<dbReference type="InterPro" id="IPR011257">
    <property type="entry name" value="DNA_glycosylase"/>
</dbReference>
<evidence type="ECO:0000256" key="1">
    <source>
        <dbReference type="ARBA" id="ARBA00001966"/>
    </source>
</evidence>
<evidence type="ECO:0000256" key="8">
    <source>
        <dbReference type="ARBA" id="ARBA00023014"/>
    </source>
</evidence>
<keyword evidence="4" id="KW-0479">Metal-binding</keyword>
<evidence type="ECO:0000256" key="4">
    <source>
        <dbReference type="ARBA" id="ARBA00022723"/>
    </source>
</evidence>
<dbReference type="AlphaFoldDB" id="A0A2S9KF16"/>
<evidence type="ECO:0000256" key="3">
    <source>
        <dbReference type="ARBA" id="ARBA00022485"/>
    </source>
</evidence>
<keyword evidence="9" id="KW-0234">DNA repair</keyword>
<dbReference type="PROSITE" id="PS00764">
    <property type="entry name" value="ENDONUCLEASE_III_1"/>
    <property type="match status" value="1"/>
</dbReference>
<keyword evidence="10" id="KW-0326">Glycosidase</keyword>
<reference evidence="12 13" key="1">
    <citation type="submission" date="2018-03" db="EMBL/GenBank/DDBJ databases">
        <title>Comparative genomics illustrates the genes involved in a hyperalkaliphilic mechanisms of Serpentinomonas isolated from highly-alkaline calcium-rich serpentinized springs.</title>
        <authorList>
            <person name="Suzuki S."/>
            <person name="Ishii S."/>
            <person name="Walworth N."/>
            <person name="Bird L."/>
            <person name="Kuenen J.G."/>
            <person name="Nealson K.H."/>
        </authorList>
    </citation>
    <scope>NUCLEOTIDE SEQUENCE [LARGE SCALE GENOMIC DNA]</scope>
    <source>
        <strain evidence="12 13">83</strain>
    </source>
</reference>
<accession>A0A2S9KF16</accession>
<dbReference type="SMART" id="SM00478">
    <property type="entry name" value="ENDO3c"/>
    <property type="match status" value="1"/>
</dbReference>
<dbReference type="InterPro" id="IPR023170">
    <property type="entry name" value="HhH_base_excis_C"/>
</dbReference>